<evidence type="ECO:0000313" key="1">
    <source>
        <dbReference type="EMBL" id="EKC36444.1"/>
    </source>
</evidence>
<dbReference type="AlphaFoldDB" id="K1QZ43"/>
<dbReference type="HOGENOM" id="CLU_1512074_0_0_1"/>
<dbReference type="InParanoid" id="K1QZ43"/>
<reference evidence="1" key="1">
    <citation type="journal article" date="2012" name="Nature">
        <title>The oyster genome reveals stress adaptation and complexity of shell formation.</title>
        <authorList>
            <person name="Zhang G."/>
            <person name="Fang X."/>
            <person name="Guo X."/>
            <person name="Li L."/>
            <person name="Luo R."/>
            <person name="Xu F."/>
            <person name="Yang P."/>
            <person name="Zhang L."/>
            <person name="Wang X."/>
            <person name="Qi H."/>
            <person name="Xiong Z."/>
            <person name="Que H."/>
            <person name="Xie Y."/>
            <person name="Holland P.W."/>
            <person name="Paps J."/>
            <person name="Zhu Y."/>
            <person name="Wu F."/>
            <person name="Chen Y."/>
            <person name="Wang J."/>
            <person name="Peng C."/>
            <person name="Meng J."/>
            <person name="Yang L."/>
            <person name="Liu J."/>
            <person name="Wen B."/>
            <person name="Zhang N."/>
            <person name="Huang Z."/>
            <person name="Zhu Q."/>
            <person name="Feng Y."/>
            <person name="Mount A."/>
            <person name="Hedgecock D."/>
            <person name="Xu Z."/>
            <person name="Liu Y."/>
            <person name="Domazet-Loso T."/>
            <person name="Du Y."/>
            <person name="Sun X."/>
            <person name="Zhang S."/>
            <person name="Liu B."/>
            <person name="Cheng P."/>
            <person name="Jiang X."/>
            <person name="Li J."/>
            <person name="Fan D."/>
            <person name="Wang W."/>
            <person name="Fu W."/>
            <person name="Wang T."/>
            <person name="Wang B."/>
            <person name="Zhang J."/>
            <person name="Peng Z."/>
            <person name="Li Y."/>
            <person name="Li N."/>
            <person name="Wang J."/>
            <person name="Chen M."/>
            <person name="He Y."/>
            <person name="Tan F."/>
            <person name="Song X."/>
            <person name="Zheng Q."/>
            <person name="Huang R."/>
            <person name="Yang H."/>
            <person name="Du X."/>
            <person name="Chen L."/>
            <person name="Yang M."/>
            <person name="Gaffney P.M."/>
            <person name="Wang S."/>
            <person name="Luo L."/>
            <person name="She Z."/>
            <person name="Ming Y."/>
            <person name="Huang W."/>
            <person name="Zhang S."/>
            <person name="Huang B."/>
            <person name="Zhang Y."/>
            <person name="Qu T."/>
            <person name="Ni P."/>
            <person name="Miao G."/>
            <person name="Wang J."/>
            <person name="Wang Q."/>
            <person name="Steinberg C.E."/>
            <person name="Wang H."/>
            <person name="Li N."/>
            <person name="Qian L."/>
            <person name="Zhang G."/>
            <person name="Li Y."/>
            <person name="Yang H."/>
            <person name="Liu X."/>
            <person name="Wang J."/>
            <person name="Yin Y."/>
            <person name="Wang J."/>
        </authorList>
    </citation>
    <scope>NUCLEOTIDE SEQUENCE [LARGE SCALE GENOMIC DNA]</scope>
    <source>
        <strain evidence="1">05x7-T-G4-1.051#20</strain>
    </source>
</reference>
<dbReference type="Gene3D" id="3.80.10.10">
    <property type="entry name" value="Ribonuclease Inhibitor"/>
    <property type="match status" value="1"/>
</dbReference>
<gene>
    <name evidence="1" type="ORF">CGI_10018506</name>
</gene>
<protein>
    <submittedName>
        <fullName evidence="1">F-box only protein 41</fullName>
    </submittedName>
</protein>
<proteinExistence type="predicted"/>
<dbReference type="EMBL" id="JH816392">
    <property type="protein sequence ID" value="EKC36444.1"/>
    <property type="molecule type" value="Genomic_DNA"/>
</dbReference>
<dbReference type="InterPro" id="IPR032675">
    <property type="entry name" value="LRR_dom_sf"/>
</dbReference>
<dbReference type="PANTHER" id="PTHR15739">
    <property type="entry name" value="ZINC FINGER PROTEIN"/>
    <property type="match status" value="1"/>
</dbReference>
<name>K1QZ43_MAGGI</name>
<sequence length="178" mass="19930">MGLERLLQVCESTLLSLSIIDCGTLLTDKSIWLASCYSRMLRSVEYLSSSFPLGPDVMYALGAGCRDITTLKIHPIYPCENEEKFSNKCLQIVSQFCSDLEVLSIGGSKVDINGLVLIESCKHLKDVQVSLFISDFYQGKAEKEDTKLKKWQKFVKDIKSLERIPGLGNILKLSLQNT</sequence>
<organism evidence="1">
    <name type="scientific">Magallana gigas</name>
    <name type="common">Pacific oyster</name>
    <name type="synonym">Crassostrea gigas</name>
    <dbReference type="NCBI Taxonomy" id="29159"/>
    <lineage>
        <taxon>Eukaryota</taxon>
        <taxon>Metazoa</taxon>
        <taxon>Spiralia</taxon>
        <taxon>Lophotrochozoa</taxon>
        <taxon>Mollusca</taxon>
        <taxon>Bivalvia</taxon>
        <taxon>Autobranchia</taxon>
        <taxon>Pteriomorphia</taxon>
        <taxon>Ostreida</taxon>
        <taxon>Ostreoidea</taxon>
        <taxon>Ostreidae</taxon>
        <taxon>Magallana</taxon>
    </lineage>
</organism>
<dbReference type="PANTHER" id="PTHR15739:SF5">
    <property type="entry name" value="LD23158P"/>
    <property type="match status" value="1"/>
</dbReference>
<dbReference type="InterPro" id="IPR052283">
    <property type="entry name" value="GenomicStab_NeuMorph_Reg"/>
</dbReference>
<accession>K1QZ43</accession>